<evidence type="ECO:0000256" key="1">
    <source>
        <dbReference type="ARBA" id="ARBA00023015"/>
    </source>
</evidence>
<dbReference type="InterPro" id="IPR050109">
    <property type="entry name" value="HTH-type_TetR-like_transc_reg"/>
</dbReference>
<evidence type="ECO:0000313" key="7">
    <source>
        <dbReference type="EMBL" id="MEN3538577.1"/>
    </source>
</evidence>
<evidence type="ECO:0000256" key="5">
    <source>
        <dbReference type="SAM" id="MobiDB-lite"/>
    </source>
</evidence>
<keyword evidence="8" id="KW-1185">Reference proteome</keyword>
<dbReference type="InterPro" id="IPR001647">
    <property type="entry name" value="HTH_TetR"/>
</dbReference>
<feature type="compositionally biased region" description="Basic and acidic residues" evidence="5">
    <location>
        <begin position="236"/>
        <end position="248"/>
    </location>
</feature>
<feature type="DNA-binding region" description="H-T-H motif" evidence="4">
    <location>
        <begin position="53"/>
        <end position="72"/>
    </location>
</feature>
<organism evidence="7 8">
    <name type="scientific">Microbispora maris</name>
    <dbReference type="NCBI Taxonomy" id="3144104"/>
    <lineage>
        <taxon>Bacteria</taxon>
        <taxon>Bacillati</taxon>
        <taxon>Actinomycetota</taxon>
        <taxon>Actinomycetes</taxon>
        <taxon>Streptosporangiales</taxon>
        <taxon>Streptosporangiaceae</taxon>
        <taxon>Microbispora</taxon>
    </lineage>
</organism>
<sequence length="258" mass="28030">MSTRGVDWSMLRGPGGHVPEDERPRERKKRLMRRRLSDTATEMFLERGFDAVRVAEIAEACGVTEKTVYNYFPTKESLILDLWDSTAASLGVLADPAVPPVRAALAILSDELAALVSWLSAQDDPDRAAELFLRFGALLRATPALRAHQRDAVDRLVATAARFLAGRAGADHDAPEPHIAAIALVGLWQVQFRSLGRHLAAGLTSARLRGAVEADVRRAAAVLDDGIGSLGGCAETPERERPERRAARDAGPVTPFRR</sequence>
<dbReference type="PANTHER" id="PTHR30055">
    <property type="entry name" value="HTH-TYPE TRANSCRIPTIONAL REGULATOR RUTR"/>
    <property type="match status" value="1"/>
</dbReference>
<keyword evidence="1" id="KW-0805">Transcription regulation</keyword>
<dbReference type="PROSITE" id="PS50977">
    <property type="entry name" value="HTH_TETR_2"/>
    <property type="match status" value="1"/>
</dbReference>
<reference evidence="7 8" key="1">
    <citation type="submission" date="2024-05" db="EMBL/GenBank/DDBJ databases">
        <title>Microbispora sp.ZYX-F-249.</title>
        <authorList>
            <person name="Xie H."/>
        </authorList>
    </citation>
    <scope>NUCLEOTIDE SEQUENCE [LARGE SCALE GENOMIC DNA]</scope>
    <source>
        <strain evidence="7 8">ZYX-F-249</strain>
    </source>
</reference>
<feature type="domain" description="HTH tetR-type" evidence="6">
    <location>
        <begin position="30"/>
        <end position="90"/>
    </location>
</feature>
<proteinExistence type="predicted"/>
<evidence type="ECO:0000313" key="8">
    <source>
        <dbReference type="Proteomes" id="UP001447516"/>
    </source>
</evidence>
<dbReference type="SUPFAM" id="SSF46689">
    <property type="entry name" value="Homeodomain-like"/>
    <property type="match status" value="1"/>
</dbReference>
<evidence type="ECO:0000256" key="3">
    <source>
        <dbReference type="ARBA" id="ARBA00023163"/>
    </source>
</evidence>
<dbReference type="Gene3D" id="1.10.357.10">
    <property type="entry name" value="Tetracycline Repressor, domain 2"/>
    <property type="match status" value="1"/>
</dbReference>
<dbReference type="Proteomes" id="UP001447516">
    <property type="component" value="Unassembled WGS sequence"/>
</dbReference>
<keyword evidence="2 4" id="KW-0238">DNA-binding</keyword>
<dbReference type="EMBL" id="JBDJAW010000024">
    <property type="protein sequence ID" value="MEN3538577.1"/>
    <property type="molecule type" value="Genomic_DNA"/>
</dbReference>
<name>A0ABV0AWP6_9ACTN</name>
<feature type="region of interest" description="Disordered" evidence="5">
    <location>
        <begin position="1"/>
        <end position="28"/>
    </location>
</feature>
<dbReference type="InterPro" id="IPR009057">
    <property type="entry name" value="Homeodomain-like_sf"/>
</dbReference>
<dbReference type="RefSeq" id="WP_346228510.1">
    <property type="nucleotide sequence ID" value="NZ_JBDJAW010000024.1"/>
</dbReference>
<gene>
    <name evidence="7" type="ORF">AAH991_25930</name>
</gene>
<dbReference type="PRINTS" id="PR00455">
    <property type="entry name" value="HTHTETR"/>
</dbReference>
<dbReference type="PANTHER" id="PTHR30055:SF234">
    <property type="entry name" value="HTH-TYPE TRANSCRIPTIONAL REGULATOR BETI"/>
    <property type="match status" value="1"/>
</dbReference>
<dbReference type="Pfam" id="PF00440">
    <property type="entry name" value="TetR_N"/>
    <property type="match status" value="1"/>
</dbReference>
<keyword evidence="3" id="KW-0804">Transcription</keyword>
<accession>A0ABV0AWP6</accession>
<evidence type="ECO:0000256" key="2">
    <source>
        <dbReference type="ARBA" id="ARBA00023125"/>
    </source>
</evidence>
<evidence type="ECO:0000256" key="4">
    <source>
        <dbReference type="PROSITE-ProRule" id="PRU00335"/>
    </source>
</evidence>
<protein>
    <submittedName>
        <fullName evidence="7">Helix-turn-helix domain-containing protein</fullName>
    </submittedName>
</protein>
<feature type="region of interest" description="Disordered" evidence="5">
    <location>
        <begin position="233"/>
        <end position="258"/>
    </location>
</feature>
<comment type="caution">
    <text evidence="7">The sequence shown here is derived from an EMBL/GenBank/DDBJ whole genome shotgun (WGS) entry which is preliminary data.</text>
</comment>
<evidence type="ECO:0000259" key="6">
    <source>
        <dbReference type="PROSITE" id="PS50977"/>
    </source>
</evidence>